<accession>A0A543I375</accession>
<evidence type="ECO:0000313" key="3">
    <source>
        <dbReference type="EMBL" id="TQM65042.1"/>
    </source>
</evidence>
<dbReference type="EMBL" id="VFPM01000001">
    <property type="protein sequence ID" value="TQM65042.1"/>
    <property type="molecule type" value="Genomic_DNA"/>
</dbReference>
<keyword evidence="4" id="KW-1185">Reference proteome</keyword>
<dbReference type="Proteomes" id="UP000316747">
    <property type="component" value="Unassembled WGS sequence"/>
</dbReference>
<organism evidence="3 4">
    <name type="scientific">Humibacillus xanthopallidus</name>
    <dbReference type="NCBI Taxonomy" id="412689"/>
    <lineage>
        <taxon>Bacteria</taxon>
        <taxon>Bacillati</taxon>
        <taxon>Actinomycetota</taxon>
        <taxon>Actinomycetes</taxon>
        <taxon>Micrococcales</taxon>
        <taxon>Intrasporangiaceae</taxon>
        <taxon>Humibacillus</taxon>
    </lineage>
</organism>
<dbReference type="OrthoDB" id="9808623at2"/>
<feature type="transmembrane region" description="Helical" evidence="2">
    <location>
        <begin position="260"/>
        <end position="278"/>
    </location>
</feature>
<dbReference type="AlphaFoldDB" id="A0A543I375"/>
<feature type="region of interest" description="Disordered" evidence="1">
    <location>
        <begin position="207"/>
        <end position="238"/>
    </location>
</feature>
<feature type="compositionally biased region" description="Low complexity" evidence="1">
    <location>
        <begin position="207"/>
        <end position="226"/>
    </location>
</feature>
<reference evidence="3 4" key="1">
    <citation type="submission" date="2019-06" db="EMBL/GenBank/DDBJ databases">
        <title>Genome sequencing of plant associated microbes to promote plant fitness in Sorghum bicolor and Oryza sativa.</title>
        <authorList>
            <person name="Coleman-Derr D."/>
        </authorList>
    </citation>
    <scope>NUCLEOTIDE SEQUENCE [LARGE SCALE GENOMIC DNA]</scope>
    <source>
        <strain evidence="3 4">KV-663</strain>
    </source>
</reference>
<evidence type="ECO:0000256" key="1">
    <source>
        <dbReference type="SAM" id="MobiDB-lite"/>
    </source>
</evidence>
<evidence type="ECO:0000313" key="4">
    <source>
        <dbReference type="Proteomes" id="UP000316747"/>
    </source>
</evidence>
<sequence length="283" mass="27726">MELTHSFTVPTSVDDAWALFMDLEKVGGCFPGATVTEVNADDFSGTVKVKLGPIALLYSGSGSFVERDDQAHRAVIEAKGKDKRGNGTAGATVTIELSPDGTGTRADVVTDLAVTGKPAQFGRGVMQDVSDKLLMAFIACIETRLGEGGAEAGAAEAGAAEAGVAETGAAGAAATDAGVVAAAGAATADGTAISPAAESAAAAAAPSPAPAAPATSGTAGGAAPRPAAYPPGPRLVPSSIEEDDALDLGSAVMPVLVKRYAGYAAAAFVGLVIGILLGRRGSD</sequence>
<keyword evidence="2" id="KW-0812">Transmembrane</keyword>
<dbReference type="Gene3D" id="3.30.530.20">
    <property type="match status" value="1"/>
</dbReference>
<dbReference type="PANTHER" id="PTHR38588">
    <property type="entry name" value="BLL0334 PROTEIN"/>
    <property type="match status" value="1"/>
</dbReference>
<dbReference type="InterPro" id="IPR023393">
    <property type="entry name" value="START-like_dom_sf"/>
</dbReference>
<protein>
    <submittedName>
        <fullName evidence="3">Carbon monoxide dehydrogenase subunit G</fullName>
    </submittedName>
</protein>
<dbReference type="Pfam" id="PF06240">
    <property type="entry name" value="COXG"/>
    <property type="match status" value="1"/>
</dbReference>
<dbReference type="PANTHER" id="PTHR38588:SF1">
    <property type="entry name" value="BLL0334 PROTEIN"/>
    <property type="match status" value="1"/>
</dbReference>
<dbReference type="SUPFAM" id="SSF55961">
    <property type="entry name" value="Bet v1-like"/>
    <property type="match status" value="1"/>
</dbReference>
<proteinExistence type="predicted"/>
<comment type="caution">
    <text evidence="3">The sequence shown here is derived from an EMBL/GenBank/DDBJ whole genome shotgun (WGS) entry which is preliminary data.</text>
</comment>
<gene>
    <name evidence="3" type="ORF">FBY41_1424</name>
</gene>
<dbReference type="InterPro" id="IPR010419">
    <property type="entry name" value="CO_DH_gsu"/>
</dbReference>
<evidence type="ECO:0000256" key="2">
    <source>
        <dbReference type="SAM" id="Phobius"/>
    </source>
</evidence>
<keyword evidence="2" id="KW-0472">Membrane</keyword>
<name>A0A543I375_9MICO</name>
<keyword evidence="2" id="KW-1133">Transmembrane helix</keyword>
<dbReference type="RefSeq" id="WP_141842601.1">
    <property type="nucleotide sequence ID" value="NZ_VFPM01000001.1"/>
</dbReference>
<dbReference type="CDD" id="cd07823">
    <property type="entry name" value="SRPBCC_5"/>
    <property type="match status" value="1"/>
</dbReference>